<evidence type="ECO:0000256" key="1">
    <source>
        <dbReference type="SAM" id="MobiDB-lite"/>
    </source>
</evidence>
<dbReference type="AlphaFoldDB" id="A0A9J2PD13"/>
<reference evidence="3" key="1">
    <citation type="submission" date="2023-03" db="UniProtKB">
        <authorList>
            <consortium name="WormBaseParasite"/>
        </authorList>
    </citation>
    <scope>IDENTIFICATION</scope>
</reference>
<evidence type="ECO:0000313" key="2">
    <source>
        <dbReference type="Proteomes" id="UP000036681"/>
    </source>
</evidence>
<accession>A0A9J2PD13</accession>
<keyword evidence="2" id="KW-1185">Reference proteome</keyword>
<sequence length="109" mass="11515">MTGLYFTMRIMSASSGDAHSAEGPQTGALASNGFALQHRIFGASRGRYHLLVGRKPLGNWKSKAAKRWDTAKGGPGCLSPPDDNGDGVNSRGQTLAEGRPFRAAGDLKK</sequence>
<feature type="region of interest" description="Disordered" evidence="1">
    <location>
        <begin position="68"/>
        <end position="109"/>
    </location>
</feature>
<protein>
    <submittedName>
        <fullName evidence="3">Uncharacterized protein</fullName>
    </submittedName>
</protein>
<dbReference type="Proteomes" id="UP000036681">
    <property type="component" value="Unplaced"/>
</dbReference>
<organism evidence="2 3">
    <name type="scientific">Ascaris lumbricoides</name>
    <name type="common">Giant roundworm</name>
    <dbReference type="NCBI Taxonomy" id="6252"/>
    <lineage>
        <taxon>Eukaryota</taxon>
        <taxon>Metazoa</taxon>
        <taxon>Ecdysozoa</taxon>
        <taxon>Nematoda</taxon>
        <taxon>Chromadorea</taxon>
        <taxon>Rhabditida</taxon>
        <taxon>Spirurina</taxon>
        <taxon>Ascaridomorpha</taxon>
        <taxon>Ascaridoidea</taxon>
        <taxon>Ascarididae</taxon>
        <taxon>Ascaris</taxon>
    </lineage>
</organism>
<proteinExistence type="predicted"/>
<dbReference type="WBParaSite" id="ALUE_0000781201-mRNA-1">
    <property type="protein sequence ID" value="ALUE_0000781201-mRNA-1"/>
    <property type="gene ID" value="ALUE_0000781201"/>
</dbReference>
<evidence type="ECO:0000313" key="3">
    <source>
        <dbReference type="WBParaSite" id="ALUE_0000781201-mRNA-1"/>
    </source>
</evidence>
<name>A0A9J2PD13_ASCLU</name>